<proteinExistence type="inferred from homology"/>
<dbReference type="EMBL" id="BPWL01000005">
    <property type="protein sequence ID" value="GJJ10561.1"/>
    <property type="molecule type" value="Genomic_DNA"/>
</dbReference>
<dbReference type="AlphaFoldDB" id="A0AAV5A7F8"/>
<dbReference type="InterPro" id="IPR051409">
    <property type="entry name" value="Atypical_kinase_ADCK"/>
</dbReference>
<evidence type="ECO:0000256" key="4">
    <source>
        <dbReference type="ARBA" id="ARBA00022840"/>
    </source>
</evidence>
<dbReference type="GO" id="GO:0016740">
    <property type="term" value="F:transferase activity"/>
    <property type="evidence" value="ECO:0007669"/>
    <property type="project" value="UniProtKB-KW"/>
</dbReference>
<dbReference type="GO" id="GO:0006744">
    <property type="term" value="P:ubiquinone biosynthetic process"/>
    <property type="evidence" value="ECO:0007669"/>
    <property type="project" value="TreeGrafter"/>
</dbReference>
<dbReference type="CDD" id="cd13970">
    <property type="entry name" value="ABC1_ADCK3"/>
    <property type="match status" value="1"/>
</dbReference>
<protein>
    <recommendedName>
        <fullName evidence="6">ABC1 atypical kinase-like domain-containing protein</fullName>
    </recommendedName>
</protein>
<gene>
    <name evidence="7" type="ORF">Clacol_004788</name>
</gene>
<dbReference type="Pfam" id="PF03109">
    <property type="entry name" value="ABC1"/>
    <property type="match status" value="1"/>
</dbReference>
<evidence type="ECO:0000256" key="2">
    <source>
        <dbReference type="ARBA" id="ARBA00022679"/>
    </source>
</evidence>
<evidence type="ECO:0000313" key="7">
    <source>
        <dbReference type="EMBL" id="GJJ10561.1"/>
    </source>
</evidence>
<accession>A0AAV5A7F8</accession>
<evidence type="ECO:0000256" key="3">
    <source>
        <dbReference type="ARBA" id="ARBA00022741"/>
    </source>
</evidence>
<feature type="compositionally biased region" description="Low complexity" evidence="5">
    <location>
        <begin position="112"/>
        <end position="123"/>
    </location>
</feature>
<organism evidence="7 8">
    <name type="scientific">Clathrus columnatus</name>
    <dbReference type="NCBI Taxonomy" id="1419009"/>
    <lineage>
        <taxon>Eukaryota</taxon>
        <taxon>Fungi</taxon>
        <taxon>Dikarya</taxon>
        <taxon>Basidiomycota</taxon>
        <taxon>Agaricomycotina</taxon>
        <taxon>Agaricomycetes</taxon>
        <taxon>Phallomycetidae</taxon>
        <taxon>Phallales</taxon>
        <taxon>Clathraceae</taxon>
        <taxon>Clathrus</taxon>
    </lineage>
</organism>
<keyword evidence="8" id="KW-1185">Reference proteome</keyword>
<sequence length="547" mass="61688">MLCKSMPNEFYNWYCVFHSLAVITRHAANIRINTSYSSSFYNKRRRLDTEFDLHWTPPTPSKPSEEIPKSQKTSNKDSEPFLAISHEKEKALSIDTSSSPDSLVGEKSSDASPIPSESPSLPIITPPPLRSSRVPSSRLGRFVHYGGLAASLSFGAATEIIRRTSGGQVSNDTQNTSVLMTEANLNRLVSKLSKMRGAALKMGQFMSIQDTQVLSEDLERVFRRVQDAAHYMPNSQLENVMSEDLGESWESHFSFFPRIPSHAASIGQVHLAILSAKSSPTGKEEEVAIKVQFPNIENSISSDLGYLKLLLGASMLLPKGLFLDSTIKVFKEELADECNYKREAEYINKYRALSPKHLDSRYRIPWVWEMSTRRVLVMERMKGVSVGGDVVKTLTQEERNEIELIDFGATREYSSEFTDNWLRLLQAAISSDRQECIEASLKLKYFIGGENEAMTNAHILSMQLLGTPFRPSTVQPFPFARGSEWTRITDEIRSQVPIMLNNRLTPPPRETYSLNRKLSGAFLLAGRLGASVDCRKIWERVVEKRYP</sequence>
<evidence type="ECO:0000256" key="5">
    <source>
        <dbReference type="SAM" id="MobiDB-lite"/>
    </source>
</evidence>
<feature type="region of interest" description="Disordered" evidence="5">
    <location>
        <begin position="93"/>
        <end position="129"/>
    </location>
</feature>
<dbReference type="Proteomes" id="UP001050691">
    <property type="component" value="Unassembled WGS sequence"/>
</dbReference>
<evidence type="ECO:0000256" key="1">
    <source>
        <dbReference type="ARBA" id="ARBA00009670"/>
    </source>
</evidence>
<feature type="domain" description="ABC1 atypical kinase-like" evidence="6">
    <location>
        <begin position="224"/>
        <end position="387"/>
    </location>
</feature>
<comment type="caution">
    <text evidence="7">The sequence shown here is derived from an EMBL/GenBank/DDBJ whole genome shotgun (WGS) entry which is preliminary data.</text>
</comment>
<name>A0AAV5A7F8_9AGAM</name>
<evidence type="ECO:0000313" key="8">
    <source>
        <dbReference type="Proteomes" id="UP001050691"/>
    </source>
</evidence>
<evidence type="ECO:0000259" key="6">
    <source>
        <dbReference type="Pfam" id="PF03109"/>
    </source>
</evidence>
<dbReference type="GO" id="GO:0005524">
    <property type="term" value="F:ATP binding"/>
    <property type="evidence" value="ECO:0007669"/>
    <property type="project" value="UniProtKB-KW"/>
</dbReference>
<keyword evidence="2" id="KW-0808">Transferase</keyword>
<dbReference type="InterPro" id="IPR004147">
    <property type="entry name" value="ABC1_dom"/>
</dbReference>
<reference evidence="7" key="1">
    <citation type="submission" date="2021-10" db="EMBL/GenBank/DDBJ databases">
        <title>De novo Genome Assembly of Clathrus columnatus (Basidiomycota, Fungi) Using Illumina and Nanopore Sequence Data.</title>
        <authorList>
            <person name="Ogiso-Tanaka E."/>
            <person name="Itagaki H."/>
            <person name="Hosoya T."/>
            <person name="Hosaka K."/>
        </authorList>
    </citation>
    <scope>NUCLEOTIDE SEQUENCE</scope>
    <source>
        <strain evidence="7">MO-923</strain>
    </source>
</reference>
<keyword evidence="4" id="KW-0067">ATP-binding</keyword>
<feature type="compositionally biased region" description="Basic and acidic residues" evidence="5">
    <location>
        <begin position="63"/>
        <end position="78"/>
    </location>
</feature>
<comment type="similarity">
    <text evidence="1">Belongs to the protein kinase superfamily. ADCK protein kinase family.</text>
</comment>
<dbReference type="PANTHER" id="PTHR43851:SF3">
    <property type="entry name" value="COENZYME Q8"/>
    <property type="match status" value="1"/>
</dbReference>
<dbReference type="InterPro" id="IPR034646">
    <property type="entry name" value="ADCK3_dom"/>
</dbReference>
<keyword evidence="3" id="KW-0547">Nucleotide-binding</keyword>
<feature type="region of interest" description="Disordered" evidence="5">
    <location>
        <begin position="52"/>
        <end position="78"/>
    </location>
</feature>
<dbReference type="PANTHER" id="PTHR43851">
    <property type="match status" value="1"/>
</dbReference>